<dbReference type="GO" id="GO:0005737">
    <property type="term" value="C:cytoplasm"/>
    <property type="evidence" value="ECO:0007669"/>
    <property type="project" value="UniProtKB-SubCell"/>
</dbReference>
<dbReference type="FunFam" id="1.10.730.10:FF:000001">
    <property type="entry name" value="Arginine--tRNA ligase"/>
    <property type="match status" value="1"/>
</dbReference>
<dbReference type="InterPro" id="IPR009080">
    <property type="entry name" value="tRNAsynth_Ia_anticodon-bd"/>
</dbReference>
<dbReference type="InterPro" id="IPR036695">
    <property type="entry name" value="Arg-tRNA-synth_N_sf"/>
</dbReference>
<evidence type="ECO:0000256" key="5">
    <source>
        <dbReference type="ARBA" id="ARBA00022598"/>
    </source>
</evidence>
<dbReference type="KEGG" id="gqu:AWC35_00515"/>
<dbReference type="Gene3D" id="3.40.50.620">
    <property type="entry name" value="HUPs"/>
    <property type="match status" value="1"/>
</dbReference>
<comment type="catalytic activity">
    <reaction evidence="10 11">
        <text>tRNA(Arg) + L-arginine + ATP = L-arginyl-tRNA(Arg) + AMP + diphosphate</text>
        <dbReference type="Rhea" id="RHEA:20301"/>
        <dbReference type="Rhea" id="RHEA-COMP:9658"/>
        <dbReference type="Rhea" id="RHEA-COMP:9673"/>
        <dbReference type="ChEBI" id="CHEBI:30616"/>
        <dbReference type="ChEBI" id="CHEBI:32682"/>
        <dbReference type="ChEBI" id="CHEBI:33019"/>
        <dbReference type="ChEBI" id="CHEBI:78442"/>
        <dbReference type="ChEBI" id="CHEBI:78513"/>
        <dbReference type="ChEBI" id="CHEBI:456215"/>
        <dbReference type="EC" id="6.1.1.19"/>
    </reaction>
</comment>
<evidence type="ECO:0000256" key="12">
    <source>
        <dbReference type="RuleBase" id="RU363038"/>
    </source>
</evidence>
<dbReference type="PANTHER" id="PTHR11956:SF5">
    <property type="entry name" value="ARGININE--TRNA LIGASE, CYTOPLASMIC"/>
    <property type="match status" value="1"/>
</dbReference>
<evidence type="ECO:0000256" key="1">
    <source>
        <dbReference type="ARBA" id="ARBA00004496"/>
    </source>
</evidence>
<dbReference type="Pfam" id="PF05746">
    <property type="entry name" value="DALR_1"/>
    <property type="match status" value="1"/>
</dbReference>
<keyword evidence="9 11" id="KW-0030">Aminoacyl-tRNA synthetase</keyword>
<dbReference type="EC" id="6.1.1.19" evidence="11"/>
<evidence type="ECO:0000313" key="16">
    <source>
        <dbReference type="Proteomes" id="UP000217182"/>
    </source>
</evidence>
<feature type="domain" description="Arginyl tRNA synthetase N-terminal" evidence="14">
    <location>
        <begin position="1"/>
        <end position="87"/>
    </location>
</feature>
<evidence type="ECO:0000256" key="7">
    <source>
        <dbReference type="ARBA" id="ARBA00022840"/>
    </source>
</evidence>
<evidence type="ECO:0000256" key="8">
    <source>
        <dbReference type="ARBA" id="ARBA00022917"/>
    </source>
</evidence>
<dbReference type="Pfam" id="PF00750">
    <property type="entry name" value="tRNA-synt_1d"/>
    <property type="match status" value="1"/>
</dbReference>
<evidence type="ECO:0000256" key="3">
    <source>
        <dbReference type="ARBA" id="ARBA00011245"/>
    </source>
</evidence>
<dbReference type="SUPFAM" id="SSF47323">
    <property type="entry name" value="Anticodon-binding domain of a subclass of class I aminoacyl-tRNA synthetases"/>
    <property type="match status" value="1"/>
</dbReference>
<evidence type="ECO:0000313" key="15">
    <source>
        <dbReference type="EMBL" id="ATA17953.1"/>
    </source>
</evidence>
<evidence type="ECO:0000256" key="11">
    <source>
        <dbReference type="HAMAP-Rule" id="MF_00123"/>
    </source>
</evidence>
<dbReference type="PANTHER" id="PTHR11956">
    <property type="entry name" value="ARGINYL-TRNA SYNTHETASE"/>
    <property type="match status" value="1"/>
</dbReference>
<dbReference type="SUPFAM" id="SSF52374">
    <property type="entry name" value="Nucleotidylyl transferase"/>
    <property type="match status" value="1"/>
</dbReference>
<comment type="subunit">
    <text evidence="3 11">Monomer.</text>
</comment>
<dbReference type="Proteomes" id="UP000217182">
    <property type="component" value="Chromosome"/>
</dbReference>
<dbReference type="SMART" id="SM01016">
    <property type="entry name" value="Arg_tRNA_synt_N"/>
    <property type="match status" value="1"/>
</dbReference>
<dbReference type="NCBIfam" id="TIGR00456">
    <property type="entry name" value="argS"/>
    <property type="match status" value="1"/>
</dbReference>
<dbReference type="GO" id="GO:0005524">
    <property type="term" value="F:ATP binding"/>
    <property type="evidence" value="ECO:0007669"/>
    <property type="project" value="UniProtKB-UniRule"/>
</dbReference>
<feature type="domain" description="DALR anticodon binding" evidence="13">
    <location>
        <begin position="460"/>
        <end position="576"/>
    </location>
</feature>
<dbReference type="FunFam" id="3.40.50.620:FF:000030">
    <property type="entry name" value="Arginine--tRNA ligase"/>
    <property type="match status" value="1"/>
</dbReference>
<proteinExistence type="inferred from homology"/>
<dbReference type="GO" id="GO:0004814">
    <property type="term" value="F:arginine-tRNA ligase activity"/>
    <property type="evidence" value="ECO:0007669"/>
    <property type="project" value="UniProtKB-UniRule"/>
</dbReference>
<name>A0A250AVF0_9GAMM</name>
<comment type="subcellular location">
    <subcellularLocation>
        <location evidence="1 11">Cytoplasm</location>
    </subcellularLocation>
</comment>
<organism evidence="15 16">
    <name type="scientific">Gibbsiella quercinecans</name>
    <dbReference type="NCBI Taxonomy" id="929813"/>
    <lineage>
        <taxon>Bacteria</taxon>
        <taxon>Pseudomonadati</taxon>
        <taxon>Pseudomonadota</taxon>
        <taxon>Gammaproteobacteria</taxon>
        <taxon>Enterobacterales</taxon>
        <taxon>Yersiniaceae</taxon>
        <taxon>Gibbsiella</taxon>
    </lineage>
</organism>
<evidence type="ECO:0000259" key="13">
    <source>
        <dbReference type="SMART" id="SM00836"/>
    </source>
</evidence>
<dbReference type="InterPro" id="IPR001412">
    <property type="entry name" value="aa-tRNA-synth_I_CS"/>
</dbReference>
<keyword evidence="7 11" id="KW-0067">ATP-binding</keyword>
<dbReference type="AlphaFoldDB" id="A0A250AVF0"/>
<dbReference type="InterPro" id="IPR005148">
    <property type="entry name" value="Arg-tRNA-synth_N"/>
</dbReference>
<reference evidence="15 16" key="1">
    <citation type="submission" date="2016-01" db="EMBL/GenBank/DDBJ databases">
        <authorList>
            <person name="Oliw E.H."/>
        </authorList>
    </citation>
    <scope>NUCLEOTIDE SEQUENCE [LARGE SCALE GENOMIC DNA]</scope>
    <source>
        <strain evidence="15 16">FRB97</strain>
    </source>
</reference>
<sequence>MNIQVLLSDKISQALIAAGAPADCEAQVRQSAKAQFGDYQANGVMAVAKKLGMPPRQLAEKVVQLLDLGDIASKVEIAGPGFINIFLNSTWVAQQAERILAAPKLGITPVAPQTIVIDYSAPNVAKEMHVGHLRSTIIGDAAARTQEFLGHKVIRANHVGDWGTQFGMLIAYLEKMQNESASDMELADLEQFYREAKKHYDEDAAFAERARAYVVKLQGGDDYCLKMWRKLVDVTMAQNQKTYNRLNVTLTEDDVMGESLYNAMLPGIVADLKAKGLAVESEGATVVFLDEYKNKEGEPMGVIIQKKDGGYLYTTTDIACAKYRYETLGANRVLYYIDSRQHQHLMQAWTIVRKAGYVPDSVSLEHHMFGMMLGKDGKPFKTRSGGTVKLADLLDEAVERAGKLIAEKNPDLPAEELQQLINAVGIGAVKYADLSKSRTTDYIFDWDNMLAFEGNTAPYMQYAYTRVSSVFKRAGLEESDLTLPMQLTENREIALATRLLQFEETITTVAREGTPHVMCAYLYDLAGLFSGFYEDCQILNAESEAVRQSRLKLALLTAKTLKTGLDTLGIETVERM</sequence>
<comment type="similarity">
    <text evidence="2 11 12">Belongs to the class-I aminoacyl-tRNA synthetase family.</text>
</comment>
<keyword evidence="6 11" id="KW-0547">Nucleotide-binding</keyword>
<evidence type="ECO:0000256" key="4">
    <source>
        <dbReference type="ARBA" id="ARBA00022490"/>
    </source>
</evidence>
<dbReference type="PROSITE" id="PS00178">
    <property type="entry name" value="AA_TRNA_LIGASE_I"/>
    <property type="match status" value="1"/>
</dbReference>
<gene>
    <name evidence="11" type="primary">argS</name>
    <name evidence="15" type="ORF">AWC35_00515</name>
</gene>
<dbReference type="Gene3D" id="3.30.1360.70">
    <property type="entry name" value="Arginyl tRNA synthetase N-terminal domain"/>
    <property type="match status" value="1"/>
</dbReference>
<keyword evidence="4 11" id="KW-0963">Cytoplasm</keyword>
<dbReference type="OrthoDB" id="9803211at2"/>
<dbReference type="InterPro" id="IPR001278">
    <property type="entry name" value="Arg-tRNA-ligase"/>
</dbReference>
<dbReference type="Pfam" id="PF03485">
    <property type="entry name" value="Arg_tRNA_synt_N"/>
    <property type="match status" value="1"/>
</dbReference>
<keyword evidence="8 11" id="KW-0648">Protein biosynthesis</keyword>
<keyword evidence="16" id="KW-1185">Reference proteome</keyword>
<dbReference type="CDD" id="cd00671">
    <property type="entry name" value="ArgRS_core"/>
    <property type="match status" value="1"/>
</dbReference>
<evidence type="ECO:0000256" key="10">
    <source>
        <dbReference type="ARBA" id="ARBA00049339"/>
    </source>
</evidence>
<keyword evidence="5 11" id="KW-0436">Ligase</keyword>
<evidence type="ECO:0000259" key="14">
    <source>
        <dbReference type="SMART" id="SM01016"/>
    </source>
</evidence>
<dbReference type="GO" id="GO:0006420">
    <property type="term" value="P:arginyl-tRNA aminoacylation"/>
    <property type="evidence" value="ECO:0007669"/>
    <property type="project" value="UniProtKB-UniRule"/>
</dbReference>
<dbReference type="InterPro" id="IPR008909">
    <property type="entry name" value="DALR_anticod-bd"/>
</dbReference>
<dbReference type="SMART" id="SM00836">
    <property type="entry name" value="DALR_1"/>
    <property type="match status" value="1"/>
</dbReference>
<evidence type="ECO:0000256" key="6">
    <source>
        <dbReference type="ARBA" id="ARBA00022741"/>
    </source>
</evidence>
<dbReference type="InterPro" id="IPR014729">
    <property type="entry name" value="Rossmann-like_a/b/a_fold"/>
</dbReference>
<dbReference type="SUPFAM" id="SSF55190">
    <property type="entry name" value="Arginyl-tRNA synthetase (ArgRS), N-terminal 'additional' domain"/>
    <property type="match status" value="1"/>
</dbReference>
<protein>
    <recommendedName>
        <fullName evidence="11">Arginine--tRNA ligase</fullName>
        <ecNumber evidence="11">6.1.1.19</ecNumber>
    </recommendedName>
    <alternativeName>
        <fullName evidence="11">Arginyl-tRNA synthetase</fullName>
        <shortName evidence="11">ArgRS</shortName>
    </alternativeName>
</protein>
<dbReference type="CDD" id="cd07956">
    <property type="entry name" value="Anticodon_Ia_Arg"/>
    <property type="match status" value="1"/>
</dbReference>
<dbReference type="EMBL" id="CP014136">
    <property type="protein sequence ID" value="ATA17953.1"/>
    <property type="molecule type" value="Genomic_DNA"/>
</dbReference>
<evidence type="ECO:0000256" key="9">
    <source>
        <dbReference type="ARBA" id="ARBA00023146"/>
    </source>
</evidence>
<feature type="short sequence motif" description="'HIGH' region" evidence="11">
    <location>
        <begin position="122"/>
        <end position="132"/>
    </location>
</feature>
<dbReference type="PRINTS" id="PR01038">
    <property type="entry name" value="TRNASYNTHARG"/>
</dbReference>
<dbReference type="HAMAP" id="MF_00123">
    <property type="entry name" value="Arg_tRNA_synth"/>
    <property type="match status" value="1"/>
</dbReference>
<evidence type="ECO:0000256" key="2">
    <source>
        <dbReference type="ARBA" id="ARBA00005594"/>
    </source>
</evidence>
<dbReference type="FunFam" id="3.30.1360.70:FF:000001">
    <property type="entry name" value="Arginine--tRNA ligase"/>
    <property type="match status" value="1"/>
</dbReference>
<dbReference type="Gene3D" id="1.10.730.10">
    <property type="entry name" value="Isoleucyl-tRNA Synthetase, Domain 1"/>
    <property type="match status" value="1"/>
</dbReference>
<accession>A0A250AVF0</accession>
<dbReference type="RefSeq" id="WP_095844550.1">
    <property type="nucleotide sequence ID" value="NZ_CP014136.1"/>
</dbReference>
<dbReference type="InterPro" id="IPR035684">
    <property type="entry name" value="ArgRS_core"/>
</dbReference>